<evidence type="ECO:0000313" key="2">
    <source>
        <dbReference type="Proteomes" id="UP001162992"/>
    </source>
</evidence>
<dbReference type="Proteomes" id="UP001162992">
    <property type="component" value="Chromosome 15"/>
</dbReference>
<reference evidence="2" key="1">
    <citation type="journal article" date="2024" name="Proc. Natl. Acad. Sci. U.S.A.">
        <title>Extraordinary preservation of gene collinearity over three hundred million years revealed in homosporous lycophytes.</title>
        <authorList>
            <person name="Li C."/>
            <person name="Wickell D."/>
            <person name="Kuo L.Y."/>
            <person name="Chen X."/>
            <person name="Nie B."/>
            <person name="Liao X."/>
            <person name="Peng D."/>
            <person name="Ji J."/>
            <person name="Jenkins J."/>
            <person name="Williams M."/>
            <person name="Shu S."/>
            <person name="Plott C."/>
            <person name="Barry K."/>
            <person name="Rajasekar S."/>
            <person name="Grimwood J."/>
            <person name="Han X."/>
            <person name="Sun S."/>
            <person name="Hou Z."/>
            <person name="He W."/>
            <person name="Dai G."/>
            <person name="Sun C."/>
            <person name="Schmutz J."/>
            <person name="Leebens-Mack J.H."/>
            <person name="Li F.W."/>
            <person name="Wang L."/>
        </authorList>
    </citation>
    <scope>NUCLEOTIDE SEQUENCE [LARGE SCALE GENOMIC DNA]</scope>
    <source>
        <strain evidence="2">cv. PW_Plant_1</strain>
    </source>
</reference>
<name>A0ACC2BG81_DIPCM</name>
<organism evidence="1 2">
    <name type="scientific">Diphasiastrum complanatum</name>
    <name type="common">Issler's clubmoss</name>
    <name type="synonym">Lycopodium complanatum</name>
    <dbReference type="NCBI Taxonomy" id="34168"/>
    <lineage>
        <taxon>Eukaryota</taxon>
        <taxon>Viridiplantae</taxon>
        <taxon>Streptophyta</taxon>
        <taxon>Embryophyta</taxon>
        <taxon>Tracheophyta</taxon>
        <taxon>Lycopodiopsida</taxon>
        <taxon>Lycopodiales</taxon>
        <taxon>Lycopodiaceae</taxon>
        <taxon>Lycopodioideae</taxon>
        <taxon>Diphasiastrum</taxon>
    </lineage>
</organism>
<evidence type="ECO:0000313" key="1">
    <source>
        <dbReference type="EMBL" id="KAJ7528751.1"/>
    </source>
</evidence>
<keyword evidence="2" id="KW-1185">Reference proteome</keyword>
<sequence>MLLCSFITLLVHIPVCYILVFKLDIGNIGAALASSLSGWLNVALLLMYIRFSKTCSKTWISFSREAFHDLKGFLKLAIHSAMMVCLEWWAFEMALLFSGMLPNPQLETSTLSIWLRNEVRKSFTGGESLERQKLEEILPWCVLQVLELRIISGELRHSPGGIRKARVASERLRIC</sequence>
<protein>
    <submittedName>
        <fullName evidence="1">Uncharacterized protein</fullName>
    </submittedName>
</protein>
<gene>
    <name evidence="1" type="ORF">O6H91_15G017400</name>
</gene>
<proteinExistence type="predicted"/>
<dbReference type="EMBL" id="CM055106">
    <property type="protein sequence ID" value="KAJ7528751.1"/>
    <property type="molecule type" value="Genomic_DNA"/>
</dbReference>
<comment type="caution">
    <text evidence="1">The sequence shown here is derived from an EMBL/GenBank/DDBJ whole genome shotgun (WGS) entry which is preliminary data.</text>
</comment>
<accession>A0ACC2BG81</accession>